<dbReference type="Proteomes" id="UP000827813">
    <property type="component" value="Segment"/>
</dbReference>
<proteinExistence type="predicted"/>
<gene>
    <name evidence="1" type="primary">gp_23113</name>
</gene>
<dbReference type="KEGG" id="vg:75691267"/>
<name>A0AAE7RWU2_9CAUD</name>
<dbReference type="RefSeq" id="YP_010359752.1">
    <property type="nucleotide sequence ID" value="NC_062776.1"/>
</dbReference>
<dbReference type="GeneID" id="75691267"/>
<evidence type="ECO:0000313" key="2">
    <source>
        <dbReference type="Proteomes" id="UP000827813"/>
    </source>
</evidence>
<protein>
    <submittedName>
        <fullName evidence="1">Uncharacterized protein</fullName>
    </submittedName>
</protein>
<dbReference type="EMBL" id="MZ130486">
    <property type="protein sequence ID" value="QWM90180.1"/>
    <property type="molecule type" value="Genomic_DNA"/>
</dbReference>
<accession>A0AAE7RWU2</accession>
<evidence type="ECO:0000313" key="1">
    <source>
        <dbReference type="EMBL" id="QWM90180.1"/>
    </source>
</evidence>
<organism evidence="1 2">
    <name type="scientific">uncultured phage cr9_1</name>
    <dbReference type="NCBI Taxonomy" id="2986400"/>
    <lineage>
        <taxon>Viruses</taxon>
        <taxon>Duplodnaviria</taxon>
        <taxon>Heunggongvirae</taxon>
        <taxon>Uroviricota</taxon>
        <taxon>Caudoviricetes</taxon>
        <taxon>Crassvirales</taxon>
        <taxon>Intestiviridae</taxon>
        <taxon>Crudevirinae</taxon>
        <taxon>Dabirmavirus</taxon>
        <taxon>Dabirmavirus hominis</taxon>
    </lineage>
</organism>
<keyword evidence="2" id="KW-1185">Reference proteome</keyword>
<sequence>MAKRFNVYGTFSNFLRERNLVSDELAVVNTTANNFPKGALFCKGRLISKPQIPFAGVIENVYQEVAVQTTTITNTNLYFLQDKNCFGIGDTTYATSNTDKLSFKFHGQYLFSRNQVTNATAYGLNYVQDTGSNQYKLIPEEDFEYYIYNRPGLTYRIVGNPDNHFCKLHTDYNLKTGDYLLKDGTILPLEYYNTAFNRMILGIVVNPEYRSFLPFPIIGYNGIYIQIESFDQTIINDLAKSSINEQNGMNIFMSISRYMNIDRIMPVSRFRATFPSIYNGYNQSLCKMYIPTIFEYSKMVSNLKFVESINNLDSSAIDAISSGQSFSTFANLEIANDNKDYINIIKNGSIYDTVLINAVSDFFFLGNY</sequence>
<reference evidence="1 2" key="1">
    <citation type="submission" date="2021-04" db="EMBL/GenBank/DDBJ databases">
        <authorList>
            <person name="Shkoporov A.N."/>
            <person name="Stockdale S.R."/>
            <person name="Guerin E."/>
            <person name="Ross R.P."/>
            <person name="Hill C."/>
        </authorList>
    </citation>
    <scope>NUCLEOTIDE SEQUENCE [LARGE SCALE GENOMIC DNA]</scope>
    <source>
        <strain evidence="2">cr9_1</strain>
    </source>
</reference>